<dbReference type="PROSITE" id="PS50114">
    <property type="entry name" value="GATA_ZN_FINGER_2"/>
    <property type="match status" value="1"/>
</dbReference>
<keyword evidence="3" id="KW-0479">Metal-binding</keyword>
<dbReference type="Proteomes" id="UP001164746">
    <property type="component" value="Chromosome 5"/>
</dbReference>
<dbReference type="PANTHER" id="PTHR13340:SF2">
    <property type="entry name" value="GATA ZINC FINGER DOMAIN-CONTAINING PROTEIN 1"/>
    <property type="match status" value="1"/>
</dbReference>
<evidence type="ECO:0000256" key="4">
    <source>
        <dbReference type="ARBA" id="ARBA00022771"/>
    </source>
</evidence>
<dbReference type="InterPro" id="IPR000679">
    <property type="entry name" value="Znf_GATA"/>
</dbReference>
<dbReference type="InterPro" id="IPR039050">
    <property type="entry name" value="GATAD1"/>
</dbReference>
<evidence type="ECO:0000256" key="5">
    <source>
        <dbReference type="ARBA" id="ARBA00022833"/>
    </source>
</evidence>
<keyword evidence="5" id="KW-0862">Zinc</keyword>
<feature type="domain" description="GATA-type" evidence="8">
    <location>
        <begin position="9"/>
        <end position="33"/>
    </location>
</feature>
<evidence type="ECO:0000256" key="7">
    <source>
        <dbReference type="PROSITE-ProRule" id="PRU00094"/>
    </source>
</evidence>
<gene>
    <name evidence="9" type="ORF">MAR_019888</name>
</gene>
<sequence length="283" mass="31701">MPLGVKPVCAGCKSSTSTMWSKNEKGDITCNECLTKPTPGVGKETNGNGVIQVKKVSSAVESAQDRVLRKSSRNKPSKYRVANSKPIATKGKSRRIIFKKSQPVKAPTAVSTVVTGNSIFHDGVYYQIGDIVSLVDEDENLYYAQIRGFLQDQYYEKSAVITWLLPTKISDRSKFDPATYILGPEEDLPRKMEYLEFVCHAPSEYFQSKTMPYPTINSKPDLCYIWSTLGPEVTEAPTDIDDIYGPSDYVKSDSPMQVFPQSNKRAKIEKVKIKEEKKFIVVE</sequence>
<proteinExistence type="predicted"/>
<accession>A0ABY7E7X6</accession>
<evidence type="ECO:0000256" key="1">
    <source>
        <dbReference type="ARBA" id="ARBA00004123"/>
    </source>
</evidence>
<keyword evidence="10" id="KW-1185">Reference proteome</keyword>
<protein>
    <recommendedName>
        <fullName evidence="2">GATA zinc finger domain-containing protein 1</fullName>
    </recommendedName>
</protein>
<evidence type="ECO:0000256" key="6">
    <source>
        <dbReference type="ARBA" id="ARBA00023242"/>
    </source>
</evidence>
<evidence type="ECO:0000313" key="9">
    <source>
        <dbReference type="EMBL" id="WAR04519.1"/>
    </source>
</evidence>
<keyword evidence="4 7" id="KW-0863">Zinc-finger</keyword>
<name>A0ABY7E7X6_MYAAR</name>
<dbReference type="EMBL" id="CP111016">
    <property type="protein sequence ID" value="WAR04519.1"/>
    <property type="molecule type" value="Genomic_DNA"/>
</dbReference>
<evidence type="ECO:0000256" key="2">
    <source>
        <dbReference type="ARBA" id="ARBA00014943"/>
    </source>
</evidence>
<keyword evidence="6" id="KW-0539">Nucleus</keyword>
<evidence type="ECO:0000313" key="10">
    <source>
        <dbReference type="Proteomes" id="UP001164746"/>
    </source>
</evidence>
<dbReference type="PANTHER" id="PTHR13340">
    <property type="entry name" value="GATA ZINC FINGER DOMAIN-CONTAINING"/>
    <property type="match status" value="1"/>
</dbReference>
<comment type="subcellular location">
    <subcellularLocation>
        <location evidence="1">Nucleus</location>
    </subcellularLocation>
</comment>
<organism evidence="9 10">
    <name type="scientific">Mya arenaria</name>
    <name type="common">Soft-shell clam</name>
    <dbReference type="NCBI Taxonomy" id="6604"/>
    <lineage>
        <taxon>Eukaryota</taxon>
        <taxon>Metazoa</taxon>
        <taxon>Spiralia</taxon>
        <taxon>Lophotrochozoa</taxon>
        <taxon>Mollusca</taxon>
        <taxon>Bivalvia</taxon>
        <taxon>Autobranchia</taxon>
        <taxon>Heteroconchia</taxon>
        <taxon>Euheterodonta</taxon>
        <taxon>Imparidentia</taxon>
        <taxon>Neoheterodontei</taxon>
        <taxon>Myida</taxon>
        <taxon>Myoidea</taxon>
        <taxon>Myidae</taxon>
        <taxon>Mya</taxon>
    </lineage>
</organism>
<evidence type="ECO:0000256" key="3">
    <source>
        <dbReference type="ARBA" id="ARBA00022723"/>
    </source>
</evidence>
<reference evidence="9" key="1">
    <citation type="submission" date="2022-11" db="EMBL/GenBank/DDBJ databases">
        <title>Centuries of genome instability and evolution in soft-shell clam transmissible cancer (bioRxiv).</title>
        <authorList>
            <person name="Hart S.F.M."/>
            <person name="Yonemitsu M.A."/>
            <person name="Giersch R.M."/>
            <person name="Beal B.F."/>
            <person name="Arriagada G."/>
            <person name="Davis B.W."/>
            <person name="Ostrander E.A."/>
            <person name="Goff S.P."/>
            <person name="Metzger M.J."/>
        </authorList>
    </citation>
    <scope>NUCLEOTIDE SEQUENCE</scope>
    <source>
        <strain evidence="9">MELC-2E11</strain>
        <tissue evidence="9">Siphon/mantle</tissue>
    </source>
</reference>
<evidence type="ECO:0000259" key="8">
    <source>
        <dbReference type="PROSITE" id="PS50114"/>
    </source>
</evidence>